<dbReference type="Pfam" id="PF11887">
    <property type="entry name" value="Mce4_CUP1"/>
    <property type="match status" value="1"/>
</dbReference>
<dbReference type="PANTHER" id="PTHR33371">
    <property type="entry name" value="INTERMEMBRANE PHOSPHOLIPID TRANSPORT SYSTEM BINDING PROTEIN MLAD-RELATED"/>
    <property type="match status" value="1"/>
</dbReference>
<keyword evidence="6" id="KW-1185">Reference proteome</keyword>
<dbReference type="InterPro" id="IPR003399">
    <property type="entry name" value="Mce/MlaD"/>
</dbReference>
<dbReference type="Pfam" id="PF02470">
    <property type="entry name" value="MlaD"/>
    <property type="match status" value="1"/>
</dbReference>
<dbReference type="InterPro" id="IPR024516">
    <property type="entry name" value="Mce_C"/>
</dbReference>
<dbReference type="RefSeq" id="WP_246993854.1">
    <property type="nucleotide sequence ID" value="NZ_BAABIE010000001.1"/>
</dbReference>
<evidence type="ECO:0000259" key="3">
    <source>
        <dbReference type="Pfam" id="PF02470"/>
    </source>
</evidence>
<comment type="caution">
    <text evidence="5">The sequence shown here is derived from an EMBL/GenBank/DDBJ whole genome shotgun (WGS) entry which is preliminary data.</text>
</comment>
<keyword evidence="2" id="KW-0732">Signal</keyword>
<evidence type="ECO:0000313" key="5">
    <source>
        <dbReference type="EMBL" id="GAA4737897.1"/>
    </source>
</evidence>
<sequence length="428" mass="44466">MKTGQKLVAAVAALALIAPLSACGSGSLVSSASAIGAEGTGDGAYEITARIPSAAGLVQNAPVQMADATIGSVGDIQVADWQAKITIRLNRDVKIPEGSFAMIGMTSVLGSSHLEILQPEKTDGKYLKPGQSLDAPNCPVQNNIAAPAGKAVPDINSAQEVQACRYPTTEQVLSSLSVVLNGGGLSQAGEIVSELSAAFAGGGDDLDRLIPRMTTLVTDLDKQADNIIKATEGLDRLSAQINAQEQTVQRALASGPQILQLLVDQRKNLVTSLESVGNLSKTANEILEANSDDLKVITPNMRELLDQLASTGPALTNSLRILLTFPFLQESIEDVVKGDYVNSDLVLDLTFDRVDKTMMVSMGLTGPEGLLGSSAGSARQSANPLTAPFGMDQKKPSKKTPSKTPSSKTPSSKTPSSKSPTTSKSGGN</sequence>
<dbReference type="InterPro" id="IPR052336">
    <property type="entry name" value="MlaD_Phospholipid_Transporter"/>
</dbReference>
<organism evidence="5 6">
    <name type="scientific">Gordonia alkaliphila</name>
    <dbReference type="NCBI Taxonomy" id="1053547"/>
    <lineage>
        <taxon>Bacteria</taxon>
        <taxon>Bacillati</taxon>
        <taxon>Actinomycetota</taxon>
        <taxon>Actinomycetes</taxon>
        <taxon>Mycobacteriales</taxon>
        <taxon>Gordoniaceae</taxon>
        <taxon>Gordonia</taxon>
    </lineage>
</organism>
<evidence type="ECO:0000313" key="6">
    <source>
        <dbReference type="Proteomes" id="UP001500822"/>
    </source>
</evidence>
<evidence type="ECO:0000259" key="4">
    <source>
        <dbReference type="Pfam" id="PF11887"/>
    </source>
</evidence>
<gene>
    <name evidence="5" type="ORF">GCM10023217_01240</name>
</gene>
<feature type="compositionally biased region" description="Low complexity" evidence="1">
    <location>
        <begin position="402"/>
        <end position="428"/>
    </location>
</feature>
<accession>A0ABP8YU15</accession>
<feature type="region of interest" description="Disordered" evidence="1">
    <location>
        <begin position="371"/>
        <end position="428"/>
    </location>
</feature>
<dbReference type="Proteomes" id="UP001500822">
    <property type="component" value="Unassembled WGS sequence"/>
</dbReference>
<protein>
    <submittedName>
        <fullName evidence="5">MCE family protein</fullName>
    </submittedName>
</protein>
<dbReference type="EMBL" id="BAABIE010000001">
    <property type="protein sequence ID" value="GAA4737897.1"/>
    <property type="molecule type" value="Genomic_DNA"/>
</dbReference>
<evidence type="ECO:0000256" key="2">
    <source>
        <dbReference type="SAM" id="SignalP"/>
    </source>
</evidence>
<feature type="signal peptide" evidence="2">
    <location>
        <begin position="1"/>
        <end position="24"/>
    </location>
</feature>
<feature type="domain" description="Mammalian cell entry C-terminal" evidence="4">
    <location>
        <begin position="190"/>
        <end position="321"/>
    </location>
</feature>
<reference evidence="6" key="1">
    <citation type="journal article" date="2019" name="Int. J. Syst. Evol. Microbiol.">
        <title>The Global Catalogue of Microorganisms (GCM) 10K type strain sequencing project: providing services to taxonomists for standard genome sequencing and annotation.</title>
        <authorList>
            <consortium name="The Broad Institute Genomics Platform"/>
            <consortium name="The Broad Institute Genome Sequencing Center for Infectious Disease"/>
            <person name="Wu L."/>
            <person name="Ma J."/>
        </authorList>
    </citation>
    <scope>NUCLEOTIDE SEQUENCE [LARGE SCALE GENOMIC DNA]</scope>
    <source>
        <strain evidence="6">JCM 18077</strain>
    </source>
</reference>
<evidence type="ECO:0000256" key="1">
    <source>
        <dbReference type="SAM" id="MobiDB-lite"/>
    </source>
</evidence>
<feature type="compositionally biased region" description="Polar residues" evidence="1">
    <location>
        <begin position="374"/>
        <end position="384"/>
    </location>
</feature>
<name>A0ABP8YU15_9ACTN</name>
<proteinExistence type="predicted"/>
<feature type="chain" id="PRO_5045313788" evidence="2">
    <location>
        <begin position="25"/>
        <end position="428"/>
    </location>
</feature>
<feature type="domain" description="Mce/MlaD" evidence="3">
    <location>
        <begin position="44"/>
        <end position="117"/>
    </location>
</feature>
<dbReference type="PANTHER" id="PTHR33371:SF15">
    <property type="entry name" value="LIPOPROTEIN LPRN"/>
    <property type="match status" value="1"/>
</dbReference>